<dbReference type="Proteomes" id="UP001148018">
    <property type="component" value="Unassembled WGS sequence"/>
</dbReference>
<comment type="caution">
    <text evidence="1">The sequence shown here is derived from an EMBL/GenBank/DDBJ whole genome shotgun (WGS) entry which is preliminary data.</text>
</comment>
<accession>A0A9Q0EFN9</accession>
<organism evidence="1 2">
    <name type="scientific">Muraenolepis orangiensis</name>
    <name type="common">Patagonian moray cod</name>
    <dbReference type="NCBI Taxonomy" id="630683"/>
    <lineage>
        <taxon>Eukaryota</taxon>
        <taxon>Metazoa</taxon>
        <taxon>Chordata</taxon>
        <taxon>Craniata</taxon>
        <taxon>Vertebrata</taxon>
        <taxon>Euteleostomi</taxon>
        <taxon>Actinopterygii</taxon>
        <taxon>Neopterygii</taxon>
        <taxon>Teleostei</taxon>
        <taxon>Neoteleostei</taxon>
        <taxon>Acanthomorphata</taxon>
        <taxon>Zeiogadaria</taxon>
        <taxon>Gadariae</taxon>
        <taxon>Gadiformes</taxon>
        <taxon>Muraenolepidoidei</taxon>
        <taxon>Muraenolepididae</taxon>
        <taxon>Muraenolepis</taxon>
    </lineage>
</organism>
<gene>
    <name evidence="1" type="ORF">NHX12_027529</name>
</gene>
<evidence type="ECO:0000313" key="2">
    <source>
        <dbReference type="Proteomes" id="UP001148018"/>
    </source>
</evidence>
<evidence type="ECO:0000313" key="1">
    <source>
        <dbReference type="EMBL" id="KAJ3605483.1"/>
    </source>
</evidence>
<dbReference type="EMBL" id="JANIIK010000043">
    <property type="protein sequence ID" value="KAJ3605483.1"/>
    <property type="molecule type" value="Genomic_DNA"/>
</dbReference>
<keyword evidence="2" id="KW-1185">Reference proteome</keyword>
<name>A0A9Q0EFN9_9TELE</name>
<proteinExistence type="predicted"/>
<sequence length="178" mass="19348">MYSSHMKEPDPGAMQWVTEHCGRSLGQTSRAFLCPKWLSLSNCFGHHLPVALSETPSPGGDWLEGPDDGGIIIVCSGGGYRLDILSNLLLCLTWGVITRHHQQLLPSVNTSTLSSQPANRYSAHPVCLLVSERFLSHRTSTTSSDVRRSTCLTTPPPCSSKVGEFILGDHNSTVFISV</sequence>
<protein>
    <submittedName>
        <fullName evidence="1">Uncharacterized protein</fullName>
    </submittedName>
</protein>
<reference evidence="1" key="1">
    <citation type="submission" date="2022-07" db="EMBL/GenBank/DDBJ databases">
        <title>Chromosome-level genome of Muraenolepis orangiensis.</title>
        <authorList>
            <person name="Kim J."/>
        </authorList>
    </citation>
    <scope>NUCLEOTIDE SEQUENCE</scope>
    <source>
        <strain evidence="1">KU_S4_2022</strain>
        <tissue evidence="1">Muscle</tissue>
    </source>
</reference>
<dbReference type="AlphaFoldDB" id="A0A9Q0EFN9"/>